<sequence>MDKSALTGLRLRHYLRTRAPLRSFNASSKLNNSKPCAAKTIRSYSTPAINSACALPRSRASYPSSSPLSHLRSYSSESPSPVKGTVGAGAEGVTEEANRTADILQAPDHLDEAEKKIWDLLYNELSPTKLQVQDISGGCGSMYGIEVVSEKFRGLNMLKQQRLVNKVLGEEIKGWHGVQLRTSVP</sequence>
<keyword evidence="5" id="KW-1185">Reference proteome</keyword>
<dbReference type="OrthoDB" id="203381at2759"/>
<dbReference type="Pfam" id="PF01722">
    <property type="entry name" value="BolA"/>
    <property type="match status" value="1"/>
</dbReference>
<evidence type="ECO:0000313" key="5">
    <source>
        <dbReference type="Proteomes" id="UP000326757"/>
    </source>
</evidence>
<dbReference type="SUPFAM" id="SSF82657">
    <property type="entry name" value="BolA-like"/>
    <property type="match status" value="1"/>
</dbReference>
<dbReference type="Gene3D" id="3.30.300.90">
    <property type="entry name" value="BolA-like"/>
    <property type="match status" value="1"/>
</dbReference>
<organism evidence="4 5">
    <name type="scientific">Monilinia laxa</name>
    <name type="common">Brown rot fungus</name>
    <name type="synonym">Sclerotinia laxa</name>
    <dbReference type="NCBI Taxonomy" id="61186"/>
    <lineage>
        <taxon>Eukaryota</taxon>
        <taxon>Fungi</taxon>
        <taxon>Dikarya</taxon>
        <taxon>Ascomycota</taxon>
        <taxon>Pezizomycotina</taxon>
        <taxon>Leotiomycetes</taxon>
        <taxon>Helotiales</taxon>
        <taxon>Sclerotiniaceae</taxon>
        <taxon>Monilinia</taxon>
    </lineage>
</organism>
<dbReference type="Proteomes" id="UP000326757">
    <property type="component" value="Unassembled WGS sequence"/>
</dbReference>
<reference evidence="4 5" key="1">
    <citation type="submission" date="2019-06" db="EMBL/GenBank/DDBJ databases">
        <title>Genome Sequence of the Brown Rot Fungal Pathogen Monilinia laxa.</title>
        <authorList>
            <person name="De Miccolis Angelini R.M."/>
            <person name="Landi L."/>
            <person name="Abate D."/>
            <person name="Pollastro S."/>
            <person name="Romanazzi G."/>
            <person name="Faretra F."/>
        </authorList>
    </citation>
    <scope>NUCLEOTIDE SEQUENCE [LARGE SCALE GENOMIC DNA]</scope>
    <source>
        <strain evidence="4 5">Mlax316</strain>
    </source>
</reference>
<dbReference type="InterPro" id="IPR052275">
    <property type="entry name" value="Mt_Fe-S_assembly_factor"/>
</dbReference>
<proteinExistence type="inferred from homology"/>
<dbReference type="InterPro" id="IPR036065">
    <property type="entry name" value="BolA-like_sf"/>
</dbReference>
<dbReference type="PANTHER" id="PTHR46188">
    <property type="entry name" value="BOLA-LIKE PROTEIN 3"/>
    <property type="match status" value="1"/>
</dbReference>
<dbReference type="AlphaFoldDB" id="A0A5N6KDS7"/>
<gene>
    <name evidence="4" type="ORF">EYC80_003477</name>
</gene>
<name>A0A5N6KDS7_MONLA</name>
<comment type="similarity">
    <text evidence="1 2">Belongs to the BolA/IbaG family.</text>
</comment>
<evidence type="ECO:0008006" key="6">
    <source>
        <dbReference type="Google" id="ProtNLM"/>
    </source>
</evidence>
<protein>
    <recommendedName>
        <fullName evidence="6">Bola-like protein</fullName>
    </recommendedName>
</protein>
<accession>A0A5N6KDS7</accession>
<feature type="compositionally biased region" description="Low complexity" evidence="3">
    <location>
        <begin position="64"/>
        <end position="81"/>
    </location>
</feature>
<dbReference type="PANTHER" id="PTHR46188:SF1">
    <property type="entry name" value="BOLA-LIKE PROTEIN 3"/>
    <property type="match status" value="1"/>
</dbReference>
<evidence type="ECO:0000256" key="2">
    <source>
        <dbReference type="RuleBase" id="RU003860"/>
    </source>
</evidence>
<evidence type="ECO:0000313" key="4">
    <source>
        <dbReference type="EMBL" id="KAB8301639.1"/>
    </source>
</evidence>
<dbReference type="EMBL" id="VIGI01000004">
    <property type="protein sequence ID" value="KAB8301639.1"/>
    <property type="molecule type" value="Genomic_DNA"/>
</dbReference>
<dbReference type="GO" id="GO:0005759">
    <property type="term" value="C:mitochondrial matrix"/>
    <property type="evidence" value="ECO:0007669"/>
    <property type="project" value="TreeGrafter"/>
</dbReference>
<dbReference type="InterPro" id="IPR002634">
    <property type="entry name" value="BolA"/>
</dbReference>
<feature type="region of interest" description="Disordered" evidence="3">
    <location>
        <begin position="64"/>
        <end position="88"/>
    </location>
</feature>
<evidence type="ECO:0000256" key="1">
    <source>
        <dbReference type="ARBA" id="ARBA00005578"/>
    </source>
</evidence>
<comment type="caution">
    <text evidence="4">The sequence shown here is derived from an EMBL/GenBank/DDBJ whole genome shotgun (WGS) entry which is preliminary data.</text>
</comment>
<evidence type="ECO:0000256" key="3">
    <source>
        <dbReference type="SAM" id="MobiDB-lite"/>
    </source>
</evidence>